<dbReference type="Gene3D" id="3.40.30.120">
    <property type="match status" value="1"/>
</dbReference>
<evidence type="ECO:0000313" key="2">
    <source>
        <dbReference type="Proteomes" id="UP001501444"/>
    </source>
</evidence>
<gene>
    <name evidence="1" type="ORF">GCM10010170_045940</name>
</gene>
<evidence type="ECO:0000313" key="1">
    <source>
        <dbReference type="EMBL" id="GAA2354108.1"/>
    </source>
</evidence>
<comment type="caution">
    <text evidence="1">The sequence shown here is derived from an EMBL/GenBank/DDBJ whole genome shotgun (WGS) entry which is preliminary data.</text>
</comment>
<accession>A0ABP5TMT5</accession>
<name>A0ABP5TMT5_9ACTN</name>
<reference evidence="2" key="1">
    <citation type="journal article" date="2019" name="Int. J. Syst. Evol. Microbiol.">
        <title>The Global Catalogue of Microorganisms (GCM) 10K type strain sequencing project: providing services to taxonomists for standard genome sequencing and annotation.</title>
        <authorList>
            <consortium name="The Broad Institute Genomics Platform"/>
            <consortium name="The Broad Institute Genome Sequencing Center for Infectious Disease"/>
            <person name="Wu L."/>
            <person name="Ma J."/>
        </authorList>
    </citation>
    <scope>NUCLEOTIDE SEQUENCE [LARGE SCALE GENOMIC DNA]</scope>
    <source>
        <strain evidence="2">JCM 3272</strain>
    </source>
</reference>
<dbReference type="EMBL" id="BAAARV010000033">
    <property type="protein sequence ID" value="GAA2354108.1"/>
    <property type="molecule type" value="Genomic_DNA"/>
</dbReference>
<proteinExistence type="predicted"/>
<sequence length="95" mass="9995">MGQPNPEADTAGWKKLFAALREPTWLLVTSATAAAAGGATPSLPGLARDCPVDRPAADTLGLGDDGWVLVRPDGYTAARGHGQDQLDRAYRRLPL</sequence>
<keyword evidence="2" id="KW-1185">Reference proteome</keyword>
<organism evidence="1 2">
    <name type="scientific">Dactylosporangium salmoneum</name>
    <dbReference type="NCBI Taxonomy" id="53361"/>
    <lineage>
        <taxon>Bacteria</taxon>
        <taxon>Bacillati</taxon>
        <taxon>Actinomycetota</taxon>
        <taxon>Actinomycetes</taxon>
        <taxon>Micromonosporales</taxon>
        <taxon>Micromonosporaceae</taxon>
        <taxon>Dactylosporangium</taxon>
    </lineage>
</organism>
<dbReference type="RefSeq" id="WP_344614506.1">
    <property type="nucleotide sequence ID" value="NZ_BAAARV010000033.1"/>
</dbReference>
<dbReference type="Proteomes" id="UP001501444">
    <property type="component" value="Unassembled WGS sequence"/>
</dbReference>
<protein>
    <submittedName>
        <fullName evidence="1">Uncharacterized protein</fullName>
    </submittedName>
</protein>